<evidence type="ECO:0000256" key="3">
    <source>
        <dbReference type="ARBA" id="ARBA00023163"/>
    </source>
</evidence>
<keyword evidence="2" id="KW-0238">DNA-binding</keyword>
<evidence type="ECO:0000313" key="5">
    <source>
        <dbReference type="EMBL" id="MFD2582742.1"/>
    </source>
</evidence>
<dbReference type="RefSeq" id="WP_379078125.1">
    <property type="nucleotide sequence ID" value="NZ_JBHULL010000008.1"/>
</dbReference>
<dbReference type="Gene3D" id="1.10.10.10">
    <property type="entry name" value="Winged helix-like DNA-binding domain superfamily/Winged helix DNA-binding domain"/>
    <property type="match status" value="1"/>
</dbReference>
<dbReference type="InterPro" id="IPR000524">
    <property type="entry name" value="Tscrpt_reg_HTH_GntR"/>
</dbReference>
<keyword evidence="3" id="KW-0804">Transcription</keyword>
<evidence type="ECO:0000256" key="1">
    <source>
        <dbReference type="ARBA" id="ARBA00023015"/>
    </source>
</evidence>
<dbReference type="Proteomes" id="UP001597461">
    <property type="component" value="Unassembled WGS sequence"/>
</dbReference>
<feature type="domain" description="HTH gntR-type" evidence="4">
    <location>
        <begin position="7"/>
        <end position="75"/>
    </location>
</feature>
<dbReference type="EMBL" id="JBHULL010000008">
    <property type="protein sequence ID" value="MFD2582742.1"/>
    <property type="molecule type" value="Genomic_DNA"/>
</dbReference>
<gene>
    <name evidence="5" type="ORF">ACFSR6_09600</name>
</gene>
<sequence>MEFNNNKAIYLQIAEYVCEQILLGKWKADEKIPSVREMAIDMEVNPNTVMRTYELLQGKNILSNKRGIGFFLTDDTIDQVKQYRKTSFIEDELPNLFRNLYLLEIDFDELKSRYQTFVSQNFNA</sequence>
<name>A0ABW5MHQ9_9SPHI</name>
<dbReference type="SUPFAM" id="SSF46785">
    <property type="entry name" value="Winged helix' DNA-binding domain"/>
    <property type="match status" value="1"/>
</dbReference>
<proteinExistence type="predicted"/>
<dbReference type="PANTHER" id="PTHR38445:SF10">
    <property type="entry name" value="GNTR-FAMILY TRANSCRIPTIONAL REGULATOR"/>
    <property type="match status" value="1"/>
</dbReference>
<dbReference type="InterPro" id="IPR036390">
    <property type="entry name" value="WH_DNA-bd_sf"/>
</dbReference>
<protein>
    <submittedName>
        <fullName evidence="5">GntR family transcriptional regulator</fullName>
    </submittedName>
</protein>
<dbReference type="PANTHER" id="PTHR38445">
    <property type="entry name" value="HTH-TYPE TRANSCRIPTIONAL REPRESSOR YTRA"/>
    <property type="match status" value="1"/>
</dbReference>
<dbReference type="PROSITE" id="PS50949">
    <property type="entry name" value="HTH_GNTR"/>
    <property type="match status" value="1"/>
</dbReference>
<reference evidence="6" key="1">
    <citation type="journal article" date="2019" name="Int. J. Syst. Evol. Microbiol.">
        <title>The Global Catalogue of Microorganisms (GCM) 10K type strain sequencing project: providing services to taxonomists for standard genome sequencing and annotation.</title>
        <authorList>
            <consortium name="The Broad Institute Genomics Platform"/>
            <consortium name="The Broad Institute Genome Sequencing Center for Infectious Disease"/>
            <person name="Wu L."/>
            <person name="Ma J."/>
        </authorList>
    </citation>
    <scope>NUCLEOTIDE SEQUENCE [LARGE SCALE GENOMIC DNA]</scope>
    <source>
        <strain evidence="6">KCTC 42866</strain>
    </source>
</reference>
<dbReference type="InterPro" id="IPR036388">
    <property type="entry name" value="WH-like_DNA-bd_sf"/>
</dbReference>
<keyword evidence="6" id="KW-1185">Reference proteome</keyword>
<evidence type="ECO:0000313" key="6">
    <source>
        <dbReference type="Proteomes" id="UP001597461"/>
    </source>
</evidence>
<evidence type="ECO:0000256" key="2">
    <source>
        <dbReference type="ARBA" id="ARBA00023125"/>
    </source>
</evidence>
<organism evidence="5 6">
    <name type="scientific">Pedobacter vanadiisoli</name>
    <dbReference type="NCBI Taxonomy" id="1761975"/>
    <lineage>
        <taxon>Bacteria</taxon>
        <taxon>Pseudomonadati</taxon>
        <taxon>Bacteroidota</taxon>
        <taxon>Sphingobacteriia</taxon>
        <taxon>Sphingobacteriales</taxon>
        <taxon>Sphingobacteriaceae</taxon>
        <taxon>Pedobacter</taxon>
    </lineage>
</organism>
<accession>A0ABW5MHQ9</accession>
<dbReference type="SMART" id="SM00345">
    <property type="entry name" value="HTH_GNTR"/>
    <property type="match status" value="1"/>
</dbReference>
<dbReference type="CDD" id="cd07377">
    <property type="entry name" value="WHTH_GntR"/>
    <property type="match status" value="1"/>
</dbReference>
<dbReference type="Pfam" id="PF00392">
    <property type="entry name" value="GntR"/>
    <property type="match status" value="1"/>
</dbReference>
<evidence type="ECO:0000259" key="4">
    <source>
        <dbReference type="PROSITE" id="PS50949"/>
    </source>
</evidence>
<keyword evidence="1" id="KW-0805">Transcription regulation</keyword>
<comment type="caution">
    <text evidence="5">The sequence shown here is derived from an EMBL/GenBank/DDBJ whole genome shotgun (WGS) entry which is preliminary data.</text>
</comment>
<dbReference type="Gene3D" id="1.10.287.100">
    <property type="match status" value="1"/>
</dbReference>